<sequence>MALPKSGHANAHVLTHLCEAIEAVLTRKVCLTYGVRDILRWRWSSHGLDRELFDPFVAMDSETDGFPLGTVRDHWSESALSKADAERLALEAERQPWMVWHAQALLSATVAALADVTNTDTTCE</sequence>
<dbReference type="Proteomes" id="UP000291822">
    <property type="component" value="Unassembled WGS sequence"/>
</dbReference>
<dbReference type="EMBL" id="SJTG01000001">
    <property type="protein sequence ID" value="TCI11858.1"/>
    <property type="molecule type" value="Genomic_DNA"/>
</dbReference>
<proteinExistence type="predicted"/>
<gene>
    <name evidence="1" type="ORF">EZM97_00345</name>
</gene>
<dbReference type="RefSeq" id="WP_131151362.1">
    <property type="nucleotide sequence ID" value="NZ_SJTG01000001.1"/>
</dbReference>
<comment type="caution">
    <text evidence="1">The sequence shown here is derived from an EMBL/GenBank/DDBJ whole genome shotgun (WGS) entry which is preliminary data.</text>
</comment>
<organism evidence="1 2">
    <name type="scientific">Dyella soli</name>
    <dbReference type="NCBI Taxonomy" id="522319"/>
    <lineage>
        <taxon>Bacteria</taxon>
        <taxon>Pseudomonadati</taxon>
        <taxon>Pseudomonadota</taxon>
        <taxon>Gammaproteobacteria</taxon>
        <taxon>Lysobacterales</taxon>
        <taxon>Rhodanobacteraceae</taxon>
        <taxon>Dyella</taxon>
    </lineage>
</organism>
<evidence type="ECO:0000313" key="2">
    <source>
        <dbReference type="Proteomes" id="UP000291822"/>
    </source>
</evidence>
<protein>
    <recommendedName>
        <fullName evidence="3">DUF2489 domain-containing protein</fullName>
    </recommendedName>
</protein>
<keyword evidence="2" id="KW-1185">Reference proteome</keyword>
<name>A0A4R0YXY3_9GAMM</name>
<evidence type="ECO:0000313" key="1">
    <source>
        <dbReference type="EMBL" id="TCI11858.1"/>
    </source>
</evidence>
<accession>A0A4R0YXY3</accession>
<evidence type="ECO:0008006" key="3">
    <source>
        <dbReference type="Google" id="ProtNLM"/>
    </source>
</evidence>
<dbReference type="AlphaFoldDB" id="A0A4R0YXY3"/>
<reference evidence="1 2" key="1">
    <citation type="submission" date="2019-02" db="EMBL/GenBank/DDBJ databases">
        <title>Dyella amyloliquefaciens sp. nov., isolated from forest soil.</title>
        <authorList>
            <person name="Gao Z.-H."/>
            <person name="Qiu L.-H."/>
        </authorList>
    </citation>
    <scope>NUCLEOTIDE SEQUENCE [LARGE SCALE GENOMIC DNA]</scope>
    <source>
        <strain evidence="1 2">KACC 12747</strain>
    </source>
</reference>